<dbReference type="OrthoDB" id="429813at2759"/>
<dbReference type="PANTHER" id="PTHR43439:SF2">
    <property type="entry name" value="ENZYME, PUTATIVE (JCVI)-RELATED"/>
    <property type="match status" value="1"/>
</dbReference>
<sequence length="608" mass="67895">MRTAIGALSGSASLTTFLYQVAPPAGRCILYIRTANLPYYLQFKFAVSQSFLWLLFTCARTILKYLERKMATSVFPVPGVVHGKRILATIIETRAKAGTNTEPWVSVPIDDNNISAGFRDITFQELNNAANHAARWLSQALPATSQPFQHFAYAGPKDLRYPLFALAAAKLQKVMVFPSPLLTREAQLRLLEQTNCELYLRPSEMVEQISNVLRETPHIQKITVPGIEDFFRNDEAAPVIYSKTWDEGKGDPWLVFHTSGTTGNPKAIRYTQQMMTTFDTAASLPELELNVAHHWTRQRLYTPLPALHFIGMMATLSLTTCIHTTCVIGPPITPTAELVTDILRYGNVAGALITPALIDALVLSQEGLQALRELKYIHFVGASLSTQTGNLLAPYTHVVPAIGSTESGGYFTVIHENKDRWEYVSFQKDAGAELHHRMNGIHELVFVRGPQYRLQQIFQLYKDRQTFETNDLFVEHPEHKGMWKIIGRSDDCIYLAHGEGIHASLLEIEIVAHPSVKSALIGGLGRSVPVLLVELVPDADAEDVDAVKRSLEPFIAKANEHCHDVVKLSSERLIIAKKEKPFVTTIKGNPLRLQTLSMYEAEIEALFK</sequence>
<keyword evidence="2" id="KW-0597">Phosphoprotein</keyword>
<dbReference type="VEuPathDB" id="FungiDB:I7I52_03034"/>
<dbReference type="InterPro" id="IPR042099">
    <property type="entry name" value="ANL_N_sf"/>
</dbReference>
<dbReference type="PROSITE" id="PS00455">
    <property type="entry name" value="AMP_BINDING"/>
    <property type="match status" value="1"/>
</dbReference>
<reference evidence="4 5" key="1">
    <citation type="submission" date="2021-01" db="EMBL/GenBank/DDBJ databases">
        <title>Chromosome-level genome assembly of a human fungal pathogen reveals clustering of transcriptionally co-regulated genes.</title>
        <authorList>
            <person name="Voorhies M."/>
            <person name="Cohen S."/>
            <person name="Shea T.P."/>
            <person name="Petrus S."/>
            <person name="Munoz J.F."/>
            <person name="Poplawski S."/>
            <person name="Goldman W.E."/>
            <person name="Michael T."/>
            <person name="Cuomo C.A."/>
            <person name="Sil A."/>
            <person name="Beyhan S."/>
        </authorList>
    </citation>
    <scope>NUCLEOTIDE SEQUENCE [LARGE SCALE GENOMIC DNA]</scope>
    <source>
        <strain evidence="4 5">G184AR</strain>
    </source>
</reference>
<organism evidence="4 5">
    <name type="scientific">Ajellomyces capsulatus</name>
    <name type="common">Darling's disease fungus</name>
    <name type="synonym">Histoplasma capsulatum</name>
    <dbReference type="NCBI Taxonomy" id="5037"/>
    <lineage>
        <taxon>Eukaryota</taxon>
        <taxon>Fungi</taxon>
        <taxon>Dikarya</taxon>
        <taxon>Ascomycota</taxon>
        <taxon>Pezizomycotina</taxon>
        <taxon>Eurotiomycetes</taxon>
        <taxon>Eurotiomycetidae</taxon>
        <taxon>Onygenales</taxon>
        <taxon>Ajellomycetaceae</taxon>
        <taxon>Histoplasma</taxon>
    </lineage>
</organism>
<evidence type="ECO:0000313" key="5">
    <source>
        <dbReference type="Proteomes" id="UP000670092"/>
    </source>
</evidence>
<proteinExistence type="predicted"/>
<feature type="domain" description="AMP-dependent synthetase/ligase" evidence="3">
    <location>
        <begin position="117"/>
        <end position="422"/>
    </location>
</feature>
<dbReference type="AlphaFoldDB" id="A0A8H8D9J1"/>
<protein>
    <submittedName>
        <fullName evidence="4">Ochratoxin A non-ribosomal peptide synthetase</fullName>
    </submittedName>
</protein>
<dbReference type="InterPro" id="IPR051414">
    <property type="entry name" value="Adenylate-forming_Reductase"/>
</dbReference>
<dbReference type="EMBL" id="JAEVHI010000001">
    <property type="protein sequence ID" value="KAG5304638.1"/>
    <property type="molecule type" value="Genomic_DNA"/>
</dbReference>
<evidence type="ECO:0000313" key="4">
    <source>
        <dbReference type="EMBL" id="KAG5304638.1"/>
    </source>
</evidence>
<dbReference type="Gene3D" id="3.40.50.12780">
    <property type="entry name" value="N-terminal domain of ligase-like"/>
    <property type="match status" value="1"/>
</dbReference>
<dbReference type="Pfam" id="PF00501">
    <property type="entry name" value="AMP-binding"/>
    <property type="match status" value="1"/>
</dbReference>
<dbReference type="InterPro" id="IPR000873">
    <property type="entry name" value="AMP-dep_synth/lig_dom"/>
</dbReference>
<gene>
    <name evidence="4" type="ORF">I7I52_03034</name>
</gene>
<accession>A0A8H8D9J1</accession>
<evidence type="ECO:0000256" key="2">
    <source>
        <dbReference type="ARBA" id="ARBA00022553"/>
    </source>
</evidence>
<evidence type="ECO:0000259" key="3">
    <source>
        <dbReference type="Pfam" id="PF00501"/>
    </source>
</evidence>
<evidence type="ECO:0000256" key="1">
    <source>
        <dbReference type="ARBA" id="ARBA00022450"/>
    </source>
</evidence>
<comment type="caution">
    <text evidence="4">The sequence shown here is derived from an EMBL/GenBank/DDBJ whole genome shotgun (WGS) entry which is preliminary data.</text>
</comment>
<name>A0A8H8D9J1_AJECA</name>
<dbReference type="SUPFAM" id="SSF56801">
    <property type="entry name" value="Acetyl-CoA synthetase-like"/>
    <property type="match status" value="1"/>
</dbReference>
<dbReference type="Pfam" id="PF23562">
    <property type="entry name" value="AMP-binding_C_3"/>
    <property type="match status" value="1"/>
</dbReference>
<keyword evidence="1" id="KW-0596">Phosphopantetheine</keyword>
<dbReference type="PANTHER" id="PTHR43439">
    <property type="entry name" value="PHENYLACETATE-COENZYME A LIGASE"/>
    <property type="match status" value="1"/>
</dbReference>
<dbReference type="Proteomes" id="UP000670092">
    <property type="component" value="Unassembled WGS sequence"/>
</dbReference>
<dbReference type="InterPro" id="IPR020845">
    <property type="entry name" value="AMP-binding_CS"/>
</dbReference>